<dbReference type="Gene3D" id="3.90.550.10">
    <property type="entry name" value="Spore Coat Polysaccharide Biosynthesis Protein SpsA, Chain A"/>
    <property type="match status" value="1"/>
</dbReference>
<dbReference type="PANTHER" id="PTHR21485">
    <property type="entry name" value="HAD SUPERFAMILY MEMBERS CMAS AND KDSC"/>
    <property type="match status" value="1"/>
</dbReference>
<dbReference type="InterPro" id="IPR050793">
    <property type="entry name" value="CMP-NeuNAc_synthase"/>
</dbReference>
<accession>A0A0K6GXL1</accession>
<dbReference type="OrthoDB" id="9805604at2"/>
<dbReference type="PANTHER" id="PTHR21485:SF6">
    <property type="entry name" value="N-ACYLNEURAMINATE CYTIDYLYLTRANSFERASE-RELATED"/>
    <property type="match status" value="1"/>
</dbReference>
<dbReference type="CDD" id="cd02513">
    <property type="entry name" value="CMP-NeuAc_Synthase"/>
    <property type="match status" value="1"/>
</dbReference>
<name>A0A0K6GXL1_9GAMM</name>
<gene>
    <name evidence="1" type="ORF">Ga0061064_0627</name>
</gene>
<dbReference type="Pfam" id="PF02348">
    <property type="entry name" value="CTP_transf_3"/>
    <property type="match status" value="1"/>
</dbReference>
<evidence type="ECO:0000313" key="1">
    <source>
        <dbReference type="EMBL" id="CUA83482.1"/>
    </source>
</evidence>
<proteinExistence type="predicted"/>
<protein>
    <submittedName>
        <fullName evidence="1">CMP-N-acetylneuraminic acid synthetase</fullName>
    </submittedName>
</protein>
<dbReference type="InterPro" id="IPR003329">
    <property type="entry name" value="Cytidylyl_trans"/>
</dbReference>
<sequence>MGAIAIIPARGGSKRLPGKNIKTLGGTPLIAWTIEAALSSGCFDRVVVSTDDQAIADVAIAFGADVPFLRPVELSGDMATSDAVIEHAVNWLEQHEALNIDTVGLLQPTSPFRHAEHIKSALALMQEKQAEGVVSVTASDVRLELCNTLPADHSLAGFIDISANAAVKRTQDMRQIYELNGAIYLFKRHIVGQLAQLYAPTSKAFAYVMPLEDSVDIDTARDFAWAEFCLSTKL</sequence>
<reference evidence="2" key="1">
    <citation type="submission" date="2015-08" db="EMBL/GenBank/DDBJ databases">
        <authorList>
            <person name="Varghese N."/>
        </authorList>
    </citation>
    <scope>NUCLEOTIDE SEQUENCE [LARGE SCALE GENOMIC DNA]</scope>
    <source>
        <strain evidence="2">DSM 27808</strain>
    </source>
</reference>
<organism evidence="1 2">
    <name type="scientific">Pseudidiomarina woesei</name>
    <dbReference type="NCBI Taxonomy" id="1381080"/>
    <lineage>
        <taxon>Bacteria</taxon>
        <taxon>Pseudomonadati</taxon>
        <taxon>Pseudomonadota</taxon>
        <taxon>Gammaproteobacteria</taxon>
        <taxon>Alteromonadales</taxon>
        <taxon>Idiomarinaceae</taxon>
        <taxon>Pseudidiomarina</taxon>
    </lineage>
</organism>
<evidence type="ECO:0000313" key="2">
    <source>
        <dbReference type="Proteomes" id="UP000182598"/>
    </source>
</evidence>
<dbReference type="RefSeq" id="WP_055438292.1">
    <property type="nucleotide sequence ID" value="NZ_CYHB01000001.1"/>
</dbReference>
<dbReference type="Proteomes" id="UP000182598">
    <property type="component" value="Unassembled WGS sequence"/>
</dbReference>
<dbReference type="AlphaFoldDB" id="A0A0K6GXL1"/>
<dbReference type="GO" id="GO:0008781">
    <property type="term" value="F:N-acylneuraminate cytidylyltransferase activity"/>
    <property type="evidence" value="ECO:0007669"/>
    <property type="project" value="TreeGrafter"/>
</dbReference>
<dbReference type="InterPro" id="IPR029044">
    <property type="entry name" value="Nucleotide-diphossugar_trans"/>
</dbReference>
<keyword evidence="2" id="KW-1185">Reference proteome</keyword>
<dbReference type="EMBL" id="CYHB01000001">
    <property type="protein sequence ID" value="CUA83482.1"/>
    <property type="molecule type" value="Genomic_DNA"/>
</dbReference>
<dbReference type="SUPFAM" id="SSF53448">
    <property type="entry name" value="Nucleotide-diphospho-sugar transferases"/>
    <property type="match status" value="1"/>
</dbReference>